<gene>
    <name evidence="1" type="ORF">EVAR_38366_1</name>
</gene>
<dbReference type="Proteomes" id="UP000299102">
    <property type="component" value="Unassembled WGS sequence"/>
</dbReference>
<keyword evidence="2" id="KW-1185">Reference proteome</keyword>
<protein>
    <submittedName>
        <fullName evidence="1">Uncharacterized protein</fullName>
    </submittedName>
</protein>
<sequence length="219" mass="25588">MDIQLKKFRRTMERRRRRVPRPRAITIANDLARTLDRATSAALRARTQQKYMERSLPTAEARMRSDVLSRSITRLAPLRQLLRECRYERDADKGSGCGIGNSTAWFIFYRRFFFNFTSKGSDFEPLTLTYRGSTVANDRRYERDDKNRGRRLDVVLDAPSSLSSPADGIQTRYRFSINEPSSFIQERKRINASRRVAYDVAENKNPNVTRLRLPEDVID</sequence>
<organism evidence="1 2">
    <name type="scientific">Eumeta variegata</name>
    <name type="common">Bagworm moth</name>
    <name type="synonym">Eumeta japonica</name>
    <dbReference type="NCBI Taxonomy" id="151549"/>
    <lineage>
        <taxon>Eukaryota</taxon>
        <taxon>Metazoa</taxon>
        <taxon>Ecdysozoa</taxon>
        <taxon>Arthropoda</taxon>
        <taxon>Hexapoda</taxon>
        <taxon>Insecta</taxon>
        <taxon>Pterygota</taxon>
        <taxon>Neoptera</taxon>
        <taxon>Endopterygota</taxon>
        <taxon>Lepidoptera</taxon>
        <taxon>Glossata</taxon>
        <taxon>Ditrysia</taxon>
        <taxon>Tineoidea</taxon>
        <taxon>Psychidae</taxon>
        <taxon>Oiketicinae</taxon>
        <taxon>Eumeta</taxon>
    </lineage>
</organism>
<proteinExistence type="predicted"/>
<reference evidence="1 2" key="1">
    <citation type="journal article" date="2019" name="Commun. Biol.">
        <title>The bagworm genome reveals a unique fibroin gene that provides high tensile strength.</title>
        <authorList>
            <person name="Kono N."/>
            <person name="Nakamura H."/>
            <person name="Ohtoshi R."/>
            <person name="Tomita M."/>
            <person name="Numata K."/>
            <person name="Arakawa K."/>
        </authorList>
    </citation>
    <scope>NUCLEOTIDE SEQUENCE [LARGE SCALE GENOMIC DNA]</scope>
</reference>
<comment type="caution">
    <text evidence="1">The sequence shown here is derived from an EMBL/GenBank/DDBJ whole genome shotgun (WGS) entry which is preliminary data.</text>
</comment>
<dbReference type="AlphaFoldDB" id="A0A4C1XWD0"/>
<evidence type="ECO:0000313" key="2">
    <source>
        <dbReference type="Proteomes" id="UP000299102"/>
    </source>
</evidence>
<evidence type="ECO:0000313" key="1">
    <source>
        <dbReference type="EMBL" id="GBP67898.1"/>
    </source>
</evidence>
<dbReference type="EMBL" id="BGZK01000995">
    <property type="protein sequence ID" value="GBP67898.1"/>
    <property type="molecule type" value="Genomic_DNA"/>
</dbReference>
<name>A0A4C1XWD0_EUMVA</name>
<accession>A0A4C1XWD0</accession>